<gene>
    <name evidence="1" type="ORF">QJ521_09160</name>
</gene>
<evidence type="ECO:0000313" key="1">
    <source>
        <dbReference type="EMBL" id="MDI6453732.1"/>
    </source>
</evidence>
<dbReference type="Proteomes" id="UP001431532">
    <property type="component" value="Unassembled WGS sequence"/>
</dbReference>
<dbReference type="InterPro" id="IPR043773">
    <property type="entry name" value="JetA"/>
</dbReference>
<organism evidence="1 2">
    <name type="scientific">Peloplasma aerotolerans</name>
    <dbReference type="NCBI Taxonomy" id="3044389"/>
    <lineage>
        <taxon>Bacteria</taxon>
        <taxon>Bacillati</taxon>
        <taxon>Mycoplasmatota</taxon>
        <taxon>Mollicutes</taxon>
        <taxon>Acholeplasmatales</taxon>
        <taxon>Acholeplasmataceae</taxon>
        <taxon>Peloplasma</taxon>
    </lineage>
</organism>
<accession>A0AAW6UBI2</accession>
<protein>
    <submittedName>
        <fullName evidence="1">DUF5716 family protein</fullName>
    </submittedName>
</protein>
<dbReference type="RefSeq" id="WP_282840182.1">
    <property type="nucleotide sequence ID" value="NZ_JASCXW010000051.1"/>
</dbReference>
<dbReference type="EMBL" id="JASCXW010000051">
    <property type="protein sequence ID" value="MDI6453732.1"/>
    <property type="molecule type" value="Genomic_DNA"/>
</dbReference>
<comment type="caution">
    <text evidence="1">The sequence shown here is derived from an EMBL/GenBank/DDBJ whole genome shotgun (WGS) entry which is preliminary data.</text>
</comment>
<keyword evidence="2" id="KW-1185">Reference proteome</keyword>
<sequence>MAHLFDRINSNFFSVLSSPNKKTYIDCIFIIYHSIDTIEDAFQGDREYIVQKLIDYFDEQPTEDFIDAEDDEPARTSRQKAVHVINVLKRNGWLGEEELGDYKTSLNLFDYSIQIIDILESIKDNRQSEYTGEIYTVYSLLNSFNLSEGIGILEQAFQKTNDILRKLKSLKANIYRYYYDITKKQSRHDLQVLLEKLLVEYKQNFFDSAYYNLKTTDSLPRYKRSILEVISNIQNNEETMDTLAAMVQKTKRIEEYNEAFHYVEDRLRFITDSFTALEHLILAIDRKNEQYISAAASKILFFTNQSDDVEGIFNRLFRIILHKKDMDYNALFNLTQMRNLDTQSLYNQRRMRIEPVSEEILFDESSISDEYRQEKIKALLKNNIFGKKEIDEYVKGLLDGRPSIEASSIDLETQEDFVKLILIFLYSKSVGMHYDVELMSKACKSNFVTFQNFKIKEVQK</sequence>
<proteinExistence type="predicted"/>
<dbReference type="Pfam" id="PF18982">
    <property type="entry name" value="JetA"/>
    <property type="match status" value="1"/>
</dbReference>
<reference evidence="1" key="1">
    <citation type="submission" date="2023-05" db="EMBL/GenBank/DDBJ databases">
        <title>Mariniplasma microaerophilum sp. nov., a novel anaerobic mollicute isolated from terrestrial mud volcano, Taman Peninsula, Russia.</title>
        <authorList>
            <person name="Khomyakova M.A."/>
            <person name="Merkel A.Y."/>
            <person name="Slobodkin A.I."/>
        </authorList>
    </citation>
    <scope>NUCLEOTIDE SEQUENCE</scope>
    <source>
        <strain evidence="1">M4Ah</strain>
    </source>
</reference>
<name>A0AAW6UBI2_9MOLU</name>
<evidence type="ECO:0000313" key="2">
    <source>
        <dbReference type="Proteomes" id="UP001431532"/>
    </source>
</evidence>
<dbReference type="AlphaFoldDB" id="A0AAW6UBI2"/>